<evidence type="ECO:0000313" key="1">
    <source>
        <dbReference type="EMBL" id="MBD0384386.1"/>
    </source>
</evidence>
<accession>A0A926QLX9</accession>
<sequence>MNVKAPPDKLKEAMSRAFNDLLDRNRNEILVTMMAYTIPETAIREVVREGFDQVYEQLKMKLEQAGIPEAADEAKVFIGEGLLIALSETIQLEKLLPWHS</sequence>
<comment type="caution">
    <text evidence="1">The sequence shown here is derived from an EMBL/GenBank/DDBJ whole genome shotgun (WGS) entry which is preliminary data.</text>
</comment>
<proteinExistence type="predicted"/>
<keyword evidence="2" id="KW-1185">Reference proteome</keyword>
<dbReference type="Proteomes" id="UP000650466">
    <property type="component" value="Unassembled WGS sequence"/>
</dbReference>
<protein>
    <submittedName>
        <fullName evidence="1">Uncharacterized protein</fullName>
    </submittedName>
</protein>
<dbReference type="AlphaFoldDB" id="A0A926QLX9"/>
<gene>
    <name evidence="1" type="ORF">ICC18_30555</name>
</gene>
<dbReference type="EMBL" id="JACVVD010000019">
    <property type="protein sequence ID" value="MBD0384386.1"/>
    <property type="molecule type" value="Genomic_DNA"/>
</dbReference>
<dbReference type="RefSeq" id="WP_188178164.1">
    <property type="nucleotide sequence ID" value="NZ_JACVVD010000019.1"/>
</dbReference>
<organism evidence="1 2">
    <name type="scientific">Paenibacillus sedimenti</name>
    <dbReference type="NCBI Taxonomy" id="2770274"/>
    <lineage>
        <taxon>Bacteria</taxon>
        <taxon>Bacillati</taxon>
        <taxon>Bacillota</taxon>
        <taxon>Bacilli</taxon>
        <taxon>Bacillales</taxon>
        <taxon>Paenibacillaceae</taxon>
        <taxon>Paenibacillus</taxon>
    </lineage>
</organism>
<evidence type="ECO:0000313" key="2">
    <source>
        <dbReference type="Proteomes" id="UP000650466"/>
    </source>
</evidence>
<name>A0A926QLX9_9BACL</name>
<reference evidence="1" key="1">
    <citation type="submission" date="2020-09" db="EMBL/GenBank/DDBJ databases">
        <title>Draft Genome Sequence of Paenibacillus sp. WST5.</title>
        <authorList>
            <person name="Bao Z."/>
        </authorList>
    </citation>
    <scope>NUCLEOTIDE SEQUENCE</scope>
    <source>
        <strain evidence="1">WST5</strain>
    </source>
</reference>